<dbReference type="EMBL" id="LQPE01000168">
    <property type="protein sequence ID" value="ORV97209.1"/>
    <property type="molecule type" value="Genomic_DNA"/>
</dbReference>
<proteinExistence type="predicted"/>
<accession>A0A1X1XEJ7</accession>
<gene>
    <name evidence="2" type="ORF">AWC14_15320</name>
</gene>
<evidence type="ECO:0000313" key="2">
    <source>
        <dbReference type="EMBL" id="ORV97209.1"/>
    </source>
</evidence>
<organism evidence="2 3">
    <name type="scientific">Mycobacterium kyorinense</name>
    <dbReference type="NCBI Taxonomy" id="487514"/>
    <lineage>
        <taxon>Bacteria</taxon>
        <taxon>Bacillati</taxon>
        <taxon>Actinomycetota</taxon>
        <taxon>Actinomycetes</taxon>
        <taxon>Mycobacteriales</taxon>
        <taxon>Mycobacteriaceae</taxon>
        <taxon>Mycobacterium</taxon>
    </lineage>
</organism>
<reference evidence="2 3" key="1">
    <citation type="submission" date="2016-01" db="EMBL/GenBank/DDBJ databases">
        <title>The new phylogeny of the genus Mycobacterium.</title>
        <authorList>
            <person name="Tarcisio F."/>
            <person name="Conor M."/>
            <person name="Antonella G."/>
            <person name="Elisabetta G."/>
            <person name="Giulia F.S."/>
            <person name="Sara T."/>
            <person name="Anna F."/>
            <person name="Clotilde B."/>
            <person name="Roberto B."/>
            <person name="Veronica D.S."/>
            <person name="Fabio R."/>
            <person name="Monica P."/>
            <person name="Olivier J."/>
            <person name="Enrico T."/>
            <person name="Nicola S."/>
        </authorList>
    </citation>
    <scope>NUCLEOTIDE SEQUENCE [LARGE SCALE GENOMIC DNA]</scope>
    <source>
        <strain evidence="2 3">DSM 45166</strain>
    </source>
</reference>
<keyword evidence="3" id="KW-1185">Reference proteome</keyword>
<dbReference type="RefSeq" id="WP_084264219.1">
    <property type="nucleotide sequence ID" value="NZ_LQPE01000168.1"/>
</dbReference>
<dbReference type="AlphaFoldDB" id="A0A1X1XEJ7"/>
<comment type="caution">
    <text evidence="2">The sequence shown here is derived from an EMBL/GenBank/DDBJ whole genome shotgun (WGS) entry which is preliminary data.</text>
</comment>
<dbReference type="OrthoDB" id="4480369at2"/>
<evidence type="ECO:0000313" key="3">
    <source>
        <dbReference type="Proteomes" id="UP000193487"/>
    </source>
</evidence>
<evidence type="ECO:0000256" key="1">
    <source>
        <dbReference type="SAM" id="MobiDB-lite"/>
    </source>
</evidence>
<dbReference type="Proteomes" id="UP000193487">
    <property type="component" value="Unassembled WGS sequence"/>
</dbReference>
<name>A0A1X1XEJ7_9MYCO</name>
<feature type="region of interest" description="Disordered" evidence="1">
    <location>
        <begin position="25"/>
        <end position="61"/>
    </location>
</feature>
<sequence length="61" mass="6638">MNNKTDPEVDQLAAYLTAAQDLYHGDAKPTGVTPDQPPAFNNPHPPFGVFPRTNPTTTKEC</sequence>
<protein>
    <submittedName>
        <fullName evidence="2">Uncharacterized protein</fullName>
    </submittedName>
</protein>